<sequence length="748" mass="82687">MTSPAPTRALRRSCQFCRARKVRCSGQEKCDVCRERNIDCIYGLEAPKGRPRKRTRSSSVTRGTDTVESLATSILPAPHDYDSRSDTSTSRGSVPAGSSSPLDLPLAGARTLASEFETMYEQSFGSNPAPGGNSTNIYQLAIEAFTRRAKGDTSMEQPVNYAVMSYDSMRGVLTQELVEIVSTKYGRLDCLHLGESRGKFYLRCLASDPTPAMFHDIPPSYENPIDLMSASRVVELIGAWFSVHPISIIVSKTLLLQQYKNRIYDPLLLCVIISQALYVNGDPQSELYFNYAISVLRRLPANTCDLSTAQSLLLLGWHDVCLAKARRGTCFVGYACRMVTKLMKSPKIPTSRVNGVDTGEVEAELMKYLYWILLSVTLWTFMQFDQPFSADMLPSPTAMGFPPPSESDSMIYKLDLTSGNTFQRQGKIIGELWALSNIASTIGNIYALFPRANEPSISDWRVDQTSEIQSLDPERDMMALCSRVKDILAAASEQLSETLIVSGGSRAVTLIAYHTLIIHFLFPRFGTQPLQDALDTLITSSRALIEVARAEEALIGSKMMWYSTAHADPFTANMLMLGIDACTRALDDIKSRDILLPRRAEFTRLSRELLEVTKMERLAVARRARMVKKRLKGVIVYIEDEIPVGAETSPPLPGSSRLSSAGFSDGSQHGAQVTGFEELCDFGGFLGSGETFPPLPGVEEPSAFFPSPVFDQPHAYLSIFPTPRPSEGSGLETARSQEDELARWRGVY</sequence>
<dbReference type="SMART" id="SM00066">
    <property type="entry name" value="GAL4"/>
    <property type="match status" value="1"/>
</dbReference>
<dbReference type="GO" id="GO:0005634">
    <property type="term" value="C:nucleus"/>
    <property type="evidence" value="ECO:0007669"/>
    <property type="project" value="UniProtKB-SubCell"/>
</dbReference>
<dbReference type="Proteomes" id="UP000006911">
    <property type="component" value="Unassembled WGS sequence"/>
</dbReference>
<dbReference type="GO" id="GO:0000981">
    <property type="term" value="F:DNA-binding transcription factor activity, RNA polymerase II-specific"/>
    <property type="evidence" value="ECO:0007669"/>
    <property type="project" value="InterPro"/>
</dbReference>
<protein>
    <submittedName>
        <fullName evidence="7">(Perigord truffle) hypothetical protein</fullName>
    </submittedName>
</protein>
<evidence type="ECO:0000256" key="1">
    <source>
        <dbReference type="ARBA" id="ARBA00004123"/>
    </source>
</evidence>
<dbReference type="STRING" id="656061.D5GBE2"/>
<evidence type="ECO:0000256" key="5">
    <source>
        <dbReference type="SAM" id="MobiDB-lite"/>
    </source>
</evidence>
<comment type="subcellular location">
    <subcellularLocation>
        <location evidence="1">Nucleus</location>
    </subcellularLocation>
</comment>
<feature type="compositionally biased region" description="Polar residues" evidence="5">
    <location>
        <begin position="661"/>
        <end position="670"/>
    </location>
</feature>
<dbReference type="CDD" id="cd00067">
    <property type="entry name" value="GAL4"/>
    <property type="match status" value="1"/>
</dbReference>
<dbReference type="PANTHER" id="PTHR46910:SF3">
    <property type="entry name" value="HALOTOLERANCE PROTEIN 9-RELATED"/>
    <property type="match status" value="1"/>
</dbReference>
<dbReference type="OMA" id="SCQFCRA"/>
<dbReference type="HOGENOM" id="CLU_426970_0_0_1"/>
<keyword evidence="4" id="KW-0539">Nucleus</keyword>
<dbReference type="eggNOG" id="ENOG502QVBS">
    <property type="taxonomic scope" value="Eukaryota"/>
</dbReference>
<dbReference type="Pfam" id="PF04082">
    <property type="entry name" value="Fungal_trans"/>
    <property type="match status" value="1"/>
</dbReference>
<proteinExistence type="predicted"/>
<dbReference type="GeneID" id="9184409"/>
<accession>D5GBE2</accession>
<evidence type="ECO:0000256" key="2">
    <source>
        <dbReference type="ARBA" id="ARBA00022723"/>
    </source>
</evidence>
<keyword evidence="2" id="KW-0479">Metal-binding</keyword>
<dbReference type="AlphaFoldDB" id="D5GBE2"/>
<feature type="region of interest" description="Disordered" evidence="5">
    <location>
        <begin position="646"/>
        <end position="670"/>
    </location>
</feature>
<feature type="domain" description="Zn(2)-C6 fungal-type" evidence="6">
    <location>
        <begin position="13"/>
        <end position="42"/>
    </location>
</feature>
<dbReference type="PROSITE" id="PS00463">
    <property type="entry name" value="ZN2_CY6_FUNGAL_1"/>
    <property type="match status" value="1"/>
</dbReference>
<evidence type="ECO:0000313" key="7">
    <source>
        <dbReference type="EMBL" id="CAZ81835.1"/>
    </source>
</evidence>
<dbReference type="InterPro" id="IPR036864">
    <property type="entry name" value="Zn2-C6_fun-type_DNA-bd_sf"/>
</dbReference>
<dbReference type="GO" id="GO:0008270">
    <property type="term" value="F:zinc ion binding"/>
    <property type="evidence" value="ECO:0007669"/>
    <property type="project" value="InterPro"/>
</dbReference>
<evidence type="ECO:0000259" key="6">
    <source>
        <dbReference type="PROSITE" id="PS50048"/>
    </source>
</evidence>
<dbReference type="KEGG" id="tml:GSTUM_00000482001"/>
<dbReference type="PROSITE" id="PS50048">
    <property type="entry name" value="ZN2_CY6_FUNGAL_2"/>
    <property type="match status" value="1"/>
</dbReference>
<evidence type="ECO:0000256" key="3">
    <source>
        <dbReference type="ARBA" id="ARBA00023125"/>
    </source>
</evidence>
<dbReference type="CDD" id="cd12148">
    <property type="entry name" value="fungal_TF_MHR"/>
    <property type="match status" value="1"/>
</dbReference>
<name>D5GBE2_TUBMM</name>
<dbReference type="Pfam" id="PF00172">
    <property type="entry name" value="Zn_clus"/>
    <property type="match status" value="1"/>
</dbReference>
<organism evidence="7 8">
    <name type="scientific">Tuber melanosporum (strain Mel28)</name>
    <name type="common">Perigord black truffle</name>
    <dbReference type="NCBI Taxonomy" id="656061"/>
    <lineage>
        <taxon>Eukaryota</taxon>
        <taxon>Fungi</taxon>
        <taxon>Dikarya</taxon>
        <taxon>Ascomycota</taxon>
        <taxon>Pezizomycotina</taxon>
        <taxon>Pezizomycetes</taxon>
        <taxon>Pezizales</taxon>
        <taxon>Tuberaceae</taxon>
        <taxon>Tuber</taxon>
    </lineage>
</organism>
<evidence type="ECO:0000313" key="8">
    <source>
        <dbReference type="Proteomes" id="UP000006911"/>
    </source>
</evidence>
<dbReference type="InterPro" id="IPR001138">
    <property type="entry name" value="Zn2Cys6_DnaBD"/>
</dbReference>
<dbReference type="Gene3D" id="4.10.240.10">
    <property type="entry name" value="Zn(2)-C6 fungal-type DNA-binding domain"/>
    <property type="match status" value="1"/>
</dbReference>
<dbReference type="GO" id="GO:0003677">
    <property type="term" value="F:DNA binding"/>
    <property type="evidence" value="ECO:0007669"/>
    <property type="project" value="UniProtKB-KW"/>
</dbReference>
<dbReference type="RefSeq" id="XP_002837644.1">
    <property type="nucleotide sequence ID" value="XM_002837598.1"/>
</dbReference>
<gene>
    <name evidence="7" type="ORF">GSTUM_00000482001</name>
</gene>
<dbReference type="InParanoid" id="D5GBE2"/>
<feature type="region of interest" description="Disordered" evidence="5">
    <location>
        <begin position="47"/>
        <end position="105"/>
    </location>
</feature>
<dbReference type="SUPFAM" id="SSF57701">
    <property type="entry name" value="Zn2/Cys6 DNA-binding domain"/>
    <property type="match status" value="1"/>
</dbReference>
<dbReference type="GO" id="GO:0006351">
    <property type="term" value="P:DNA-templated transcription"/>
    <property type="evidence" value="ECO:0007669"/>
    <property type="project" value="InterPro"/>
</dbReference>
<keyword evidence="3" id="KW-0238">DNA-binding</keyword>
<reference evidence="7 8" key="1">
    <citation type="journal article" date="2010" name="Nature">
        <title>Perigord black truffle genome uncovers evolutionary origins and mechanisms of symbiosis.</title>
        <authorList>
            <person name="Martin F."/>
            <person name="Kohler A."/>
            <person name="Murat C."/>
            <person name="Balestrini R."/>
            <person name="Coutinho P.M."/>
            <person name="Jaillon O."/>
            <person name="Montanini B."/>
            <person name="Morin E."/>
            <person name="Noel B."/>
            <person name="Percudani R."/>
            <person name="Porcel B."/>
            <person name="Rubini A."/>
            <person name="Amicucci A."/>
            <person name="Amselem J."/>
            <person name="Anthouard V."/>
            <person name="Arcioni S."/>
            <person name="Artiguenave F."/>
            <person name="Aury J.M."/>
            <person name="Ballario P."/>
            <person name="Bolchi A."/>
            <person name="Brenna A."/>
            <person name="Brun A."/>
            <person name="Buee M."/>
            <person name="Cantarel B."/>
            <person name="Chevalier G."/>
            <person name="Couloux A."/>
            <person name="Da Silva C."/>
            <person name="Denoeud F."/>
            <person name="Duplessis S."/>
            <person name="Ghignone S."/>
            <person name="Hilselberger B."/>
            <person name="Iotti M."/>
            <person name="Marcais B."/>
            <person name="Mello A."/>
            <person name="Miranda M."/>
            <person name="Pacioni G."/>
            <person name="Quesneville H."/>
            <person name="Riccioni C."/>
            <person name="Ruotolo R."/>
            <person name="Splivallo R."/>
            <person name="Stocchi V."/>
            <person name="Tisserant E."/>
            <person name="Viscomi A.R."/>
            <person name="Zambonelli A."/>
            <person name="Zampieri E."/>
            <person name="Henrissat B."/>
            <person name="Lebrun M.H."/>
            <person name="Paolocci F."/>
            <person name="Bonfante P."/>
            <person name="Ottonello S."/>
            <person name="Wincker P."/>
        </authorList>
    </citation>
    <scope>NUCLEOTIDE SEQUENCE [LARGE SCALE GENOMIC DNA]</scope>
    <source>
        <strain evidence="7 8">Mel28</strain>
    </source>
</reference>
<dbReference type="InterPro" id="IPR007219">
    <property type="entry name" value="XnlR_reg_dom"/>
</dbReference>
<evidence type="ECO:0000256" key="4">
    <source>
        <dbReference type="ARBA" id="ARBA00023242"/>
    </source>
</evidence>
<feature type="compositionally biased region" description="Polar residues" evidence="5">
    <location>
        <begin position="57"/>
        <end position="72"/>
    </location>
</feature>
<dbReference type="PANTHER" id="PTHR46910">
    <property type="entry name" value="TRANSCRIPTION FACTOR PDR1"/>
    <property type="match status" value="1"/>
</dbReference>
<keyword evidence="8" id="KW-1185">Reference proteome</keyword>
<dbReference type="InterPro" id="IPR050987">
    <property type="entry name" value="AtrR-like"/>
</dbReference>
<dbReference type="EMBL" id="FN430092">
    <property type="protein sequence ID" value="CAZ81835.1"/>
    <property type="molecule type" value="Genomic_DNA"/>
</dbReference>